<dbReference type="GO" id="GO:0006351">
    <property type="term" value="P:DNA-templated transcription"/>
    <property type="evidence" value="ECO:0007669"/>
    <property type="project" value="InterPro"/>
</dbReference>
<reference evidence="8" key="1">
    <citation type="submission" date="2020-10" db="EMBL/GenBank/DDBJ databases">
        <authorList>
            <person name="Gilroy R."/>
        </authorList>
    </citation>
    <scope>NUCLEOTIDE SEQUENCE</scope>
    <source>
        <strain evidence="8">B3-2255</strain>
    </source>
</reference>
<reference evidence="8" key="2">
    <citation type="journal article" date="2021" name="PeerJ">
        <title>Extensive microbial diversity within the chicken gut microbiome revealed by metagenomics and culture.</title>
        <authorList>
            <person name="Gilroy R."/>
            <person name="Ravi A."/>
            <person name="Getino M."/>
            <person name="Pursley I."/>
            <person name="Horton D.L."/>
            <person name="Alikhan N.F."/>
            <person name="Baker D."/>
            <person name="Gharbi K."/>
            <person name="Hall N."/>
            <person name="Watson M."/>
            <person name="Adriaenssens E.M."/>
            <person name="Foster-Nyarko E."/>
            <person name="Jarju S."/>
            <person name="Secka A."/>
            <person name="Antonio M."/>
            <person name="Oren A."/>
            <person name="Chaudhuri R.R."/>
            <person name="La Ragione R."/>
            <person name="Hildebrand F."/>
            <person name="Pallen M.J."/>
        </authorList>
    </citation>
    <scope>NUCLEOTIDE SEQUENCE</scope>
    <source>
        <strain evidence="8">B3-2255</strain>
    </source>
</reference>
<organism evidence="8 9">
    <name type="scientific">Candidatus Merdivivens faecigallinarum</name>
    <dbReference type="NCBI Taxonomy" id="2840871"/>
    <lineage>
        <taxon>Bacteria</taxon>
        <taxon>Pseudomonadati</taxon>
        <taxon>Bacteroidota</taxon>
        <taxon>Bacteroidia</taxon>
        <taxon>Bacteroidales</taxon>
        <taxon>Muribaculaceae</taxon>
        <taxon>Muribaculaceae incertae sedis</taxon>
        <taxon>Candidatus Merdivivens</taxon>
    </lineage>
</organism>
<evidence type="ECO:0000256" key="4">
    <source>
        <dbReference type="ARBA" id="ARBA00022695"/>
    </source>
</evidence>
<name>A0A9D9NPI1_9BACT</name>
<keyword evidence="3" id="KW-0808">Transferase</keyword>
<dbReference type="Proteomes" id="UP000823772">
    <property type="component" value="Unassembled WGS sequence"/>
</dbReference>
<keyword evidence="2 8" id="KW-0240">DNA-directed RNA polymerase</keyword>
<dbReference type="Pfam" id="PF04997">
    <property type="entry name" value="RNA_pol_Rpb1_1"/>
    <property type="match status" value="1"/>
</dbReference>
<evidence type="ECO:0000256" key="2">
    <source>
        <dbReference type="ARBA" id="ARBA00022478"/>
    </source>
</evidence>
<keyword evidence="5" id="KW-0804">Transcription</keyword>
<evidence type="ECO:0000313" key="9">
    <source>
        <dbReference type="Proteomes" id="UP000823772"/>
    </source>
</evidence>
<protein>
    <recommendedName>
        <fullName evidence="1">DNA-directed RNA polymerase</fullName>
        <ecNumber evidence="1">2.7.7.6</ecNumber>
    </recommendedName>
</protein>
<dbReference type="InterPro" id="IPR045867">
    <property type="entry name" value="DNA-dir_RpoC_beta_prime"/>
</dbReference>
<sequence>MKKDNKVKSNFTQISISLASPEEIYERSSGEVLKPETVNYRTYKPERDGLFCERIFGPTKDYECHCGKYKRIRYKGIICDRCGVEVTEKKVRRERMGHIKLTVPVAHIWYFKSNPNKIGYLLGISSKKLEAIIYYEKYIVVNAGAASEYGVSNGDLLSEDEYLDLLDKLPEENRTLPEEDPEKFVAGMGAEVIYDMLKKVD</sequence>
<comment type="caution">
    <text evidence="8">The sequence shown here is derived from an EMBL/GenBank/DDBJ whole genome shotgun (WGS) entry which is preliminary data.</text>
</comment>
<accession>A0A9D9NPI1</accession>
<dbReference type="InterPro" id="IPR044893">
    <property type="entry name" value="RNA_pol_Rpb1_clamp_domain"/>
</dbReference>
<evidence type="ECO:0000259" key="7">
    <source>
        <dbReference type="Pfam" id="PF04997"/>
    </source>
</evidence>
<evidence type="ECO:0000256" key="1">
    <source>
        <dbReference type="ARBA" id="ARBA00012418"/>
    </source>
</evidence>
<dbReference type="EC" id="2.7.7.6" evidence="1"/>
<dbReference type="GO" id="GO:0003899">
    <property type="term" value="F:DNA-directed RNA polymerase activity"/>
    <property type="evidence" value="ECO:0007669"/>
    <property type="project" value="UniProtKB-EC"/>
</dbReference>
<dbReference type="SUPFAM" id="SSF64484">
    <property type="entry name" value="beta and beta-prime subunits of DNA dependent RNA-polymerase"/>
    <property type="match status" value="1"/>
</dbReference>
<dbReference type="EMBL" id="JADILY010000007">
    <property type="protein sequence ID" value="MBO8481010.1"/>
    <property type="molecule type" value="Genomic_DNA"/>
</dbReference>
<comment type="catalytic activity">
    <reaction evidence="6">
        <text>RNA(n) + a ribonucleoside 5'-triphosphate = RNA(n+1) + diphosphate</text>
        <dbReference type="Rhea" id="RHEA:21248"/>
        <dbReference type="Rhea" id="RHEA-COMP:14527"/>
        <dbReference type="Rhea" id="RHEA-COMP:17342"/>
        <dbReference type="ChEBI" id="CHEBI:33019"/>
        <dbReference type="ChEBI" id="CHEBI:61557"/>
        <dbReference type="ChEBI" id="CHEBI:140395"/>
        <dbReference type="EC" id="2.7.7.6"/>
    </reaction>
</comment>
<keyword evidence="4" id="KW-0548">Nucleotidyltransferase</keyword>
<dbReference type="AlphaFoldDB" id="A0A9D9NPI1"/>
<feature type="domain" description="RNA polymerase Rpb1" evidence="7">
    <location>
        <begin position="9"/>
        <end position="200"/>
    </location>
</feature>
<dbReference type="Gene3D" id="4.10.860.120">
    <property type="entry name" value="RNA polymerase II, clamp domain"/>
    <property type="match status" value="1"/>
</dbReference>
<dbReference type="GO" id="GO:0000428">
    <property type="term" value="C:DNA-directed RNA polymerase complex"/>
    <property type="evidence" value="ECO:0007669"/>
    <property type="project" value="UniProtKB-KW"/>
</dbReference>
<proteinExistence type="predicted"/>
<evidence type="ECO:0000256" key="5">
    <source>
        <dbReference type="ARBA" id="ARBA00023163"/>
    </source>
</evidence>
<evidence type="ECO:0000256" key="6">
    <source>
        <dbReference type="ARBA" id="ARBA00048552"/>
    </source>
</evidence>
<evidence type="ECO:0000313" key="8">
    <source>
        <dbReference type="EMBL" id="MBO8481010.1"/>
    </source>
</evidence>
<dbReference type="PANTHER" id="PTHR19376">
    <property type="entry name" value="DNA-DIRECTED RNA POLYMERASE"/>
    <property type="match status" value="1"/>
</dbReference>
<dbReference type="PANTHER" id="PTHR19376:SF54">
    <property type="entry name" value="DNA-DIRECTED RNA POLYMERASE SUBUNIT BETA"/>
    <property type="match status" value="1"/>
</dbReference>
<feature type="non-terminal residue" evidence="8">
    <location>
        <position position="201"/>
    </location>
</feature>
<evidence type="ECO:0000256" key="3">
    <source>
        <dbReference type="ARBA" id="ARBA00022679"/>
    </source>
</evidence>
<gene>
    <name evidence="8" type="ORF">IAC87_00490</name>
</gene>
<dbReference type="InterPro" id="IPR007080">
    <property type="entry name" value="RNA_pol_Rpb1_1"/>
</dbReference>
<dbReference type="GO" id="GO:0003677">
    <property type="term" value="F:DNA binding"/>
    <property type="evidence" value="ECO:0007669"/>
    <property type="project" value="InterPro"/>
</dbReference>